<organism evidence="2 3">
    <name type="scientific">Scleroderma citrinum Foug A</name>
    <dbReference type="NCBI Taxonomy" id="1036808"/>
    <lineage>
        <taxon>Eukaryota</taxon>
        <taxon>Fungi</taxon>
        <taxon>Dikarya</taxon>
        <taxon>Basidiomycota</taxon>
        <taxon>Agaricomycotina</taxon>
        <taxon>Agaricomycetes</taxon>
        <taxon>Agaricomycetidae</taxon>
        <taxon>Boletales</taxon>
        <taxon>Sclerodermatineae</taxon>
        <taxon>Sclerodermataceae</taxon>
        <taxon>Scleroderma</taxon>
    </lineage>
</organism>
<feature type="transmembrane region" description="Helical" evidence="1">
    <location>
        <begin position="52"/>
        <end position="79"/>
    </location>
</feature>
<gene>
    <name evidence="2" type="ORF">SCLCIDRAFT_30693</name>
</gene>
<evidence type="ECO:0000256" key="1">
    <source>
        <dbReference type="SAM" id="Phobius"/>
    </source>
</evidence>
<reference evidence="2 3" key="1">
    <citation type="submission" date="2014-04" db="EMBL/GenBank/DDBJ databases">
        <authorList>
            <consortium name="DOE Joint Genome Institute"/>
            <person name="Kuo A."/>
            <person name="Kohler A."/>
            <person name="Nagy L.G."/>
            <person name="Floudas D."/>
            <person name="Copeland A."/>
            <person name="Barry K.W."/>
            <person name="Cichocki N."/>
            <person name="Veneault-Fourrey C."/>
            <person name="LaButti K."/>
            <person name="Lindquist E.A."/>
            <person name="Lipzen A."/>
            <person name="Lundell T."/>
            <person name="Morin E."/>
            <person name="Murat C."/>
            <person name="Sun H."/>
            <person name="Tunlid A."/>
            <person name="Henrissat B."/>
            <person name="Grigoriev I.V."/>
            <person name="Hibbett D.S."/>
            <person name="Martin F."/>
            <person name="Nordberg H.P."/>
            <person name="Cantor M.N."/>
            <person name="Hua S.X."/>
        </authorList>
    </citation>
    <scope>NUCLEOTIDE SEQUENCE [LARGE SCALE GENOMIC DNA]</scope>
    <source>
        <strain evidence="2 3">Foug A</strain>
    </source>
</reference>
<keyword evidence="3" id="KW-1185">Reference proteome</keyword>
<proteinExistence type="predicted"/>
<keyword evidence="1" id="KW-0472">Membrane</keyword>
<dbReference type="HOGENOM" id="CLU_1070224_0_0_1"/>
<evidence type="ECO:0000313" key="2">
    <source>
        <dbReference type="EMBL" id="KIM54993.1"/>
    </source>
</evidence>
<dbReference type="AlphaFoldDB" id="A0A0C2YZJ1"/>
<sequence length="260" mass="27924">MHNGHVDALVGRPPSNVWSGIQVAVQFGFDLGPIASMPGSNDPIRMFGVGLGWLHCASAFQAAITTVSIAIAIASPLALNTRHNRLSSALGLSECKRSACGLNWRVHWYIHLNLSNADLSPLPDRLGSRDFACLSHLHFRFDARDLSASIRCVRPVSNAIRLVYRSFDAICMPTHCSKAYTCVSAGSVPWPALPSASSTHSLSLVPSLQSLNFTPAVSSATFDSLGPSAIEFFVLLLAHTSHSPTSGDLCVPVKFYLLEL</sequence>
<evidence type="ECO:0000313" key="3">
    <source>
        <dbReference type="Proteomes" id="UP000053989"/>
    </source>
</evidence>
<reference evidence="3" key="2">
    <citation type="submission" date="2015-01" db="EMBL/GenBank/DDBJ databases">
        <title>Evolutionary Origins and Diversification of the Mycorrhizal Mutualists.</title>
        <authorList>
            <consortium name="DOE Joint Genome Institute"/>
            <consortium name="Mycorrhizal Genomics Consortium"/>
            <person name="Kohler A."/>
            <person name="Kuo A."/>
            <person name="Nagy L.G."/>
            <person name="Floudas D."/>
            <person name="Copeland A."/>
            <person name="Barry K.W."/>
            <person name="Cichocki N."/>
            <person name="Veneault-Fourrey C."/>
            <person name="LaButti K."/>
            <person name="Lindquist E.A."/>
            <person name="Lipzen A."/>
            <person name="Lundell T."/>
            <person name="Morin E."/>
            <person name="Murat C."/>
            <person name="Riley R."/>
            <person name="Ohm R."/>
            <person name="Sun H."/>
            <person name="Tunlid A."/>
            <person name="Henrissat B."/>
            <person name="Grigoriev I.V."/>
            <person name="Hibbett D.S."/>
            <person name="Martin F."/>
        </authorList>
    </citation>
    <scope>NUCLEOTIDE SEQUENCE [LARGE SCALE GENOMIC DNA]</scope>
    <source>
        <strain evidence="3">Foug A</strain>
    </source>
</reference>
<dbReference type="InParanoid" id="A0A0C2YZJ1"/>
<dbReference type="EMBL" id="KN822143">
    <property type="protein sequence ID" value="KIM54993.1"/>
    <property type="molecule type" value="Genomic_DNA"/>
</dbReference>
<keyword evidence="1" id="KW-1133">Transmembrane helix</keyword>
<keyword evidence="1" id="KW-0812">Transmembrane</keyword>
<name>A0A0C2YZJ1_9AGAM</name>
<protein>
    <submittedName>
        <fullName evidence="2">Uncharacterized protein</fullName>
    </submittedName>
</protein>
<dbReference type="Proteomes" id="UP000053989">
    <property type="component" value="Unassembled WGS sequence"/>
</dbReference>
<accession>A0A0C2YZJ1</accession>